<dbReference type="InterPro" id="IPR004089">
    <property type="entry name" value="MCPsignal_dom"/>
</dbReference>
<reference evidence="10 11" key="1">
    <citation type="submission" date="2019-07" db="EMBL/GenBank/DDBJ databases">
        <title>Whole genome shotgun sequence of Pseudoalteromonas espejiana NBRC 102222.</title>
        <authorList>
            <person name="Hosoyama A."/>
            <person name="Uohara A."/>
            <person name="Ohji S."/>
            <person name="Ichikawa N."/>
        </authorList>
    </citation>
    <scope>NUCLEOTIDE SEQUENCE [LARGE SCALE GENOMIC DNA]</scope>
    <source>
        <strain evidence="10 11">NBRC 102222</strain>
    </source>
</reference>
<keyword evidence="11" id="KW-1185">Reference proteome</keyword>
<evidence type="ECO:0000256" key="1">
    <source>
        <dbReference type="ARBA" id="ARBA00004141"/>
    </source>
</evidence>
<protein>
    <submittedName>
        <fullName evidence="10">Methyl-accepting chemotaxis protein</fullName>
    </submittedName>
</protein>
<evidence type="ECO:0000256" key="4">
    <source>
        <dbReference type="ARBA" id="ARBA00023136"/>
    </source>
</evidence>
<evidence type="ECO:0000313" key="11">
    <source>
        <dbReference type="Proteomes" id="UP000321419"/>
    </source>
</evidence>
<keyword evidence="4 8" id="KW-0472">Membrane</keyword>
<keyword evidence="5 7" id="KW-0807">Transducer</keyword>
<comment type="subcellular location">
    <subcellularLocation>
        <location evidence="1">Membrane</location>
        <topology evidence="1">Multi-pass membrane protein</topology>
    </subcellularLocation>
</comment>
<evidence type="ECO:0000256" key="6">
    <source>
        <dbReference type="ARBA" id="ARBA00029447"/>
    </source>
</evidence>
<feature type="transmembrane region" description="Helical" evidence="8">
    <location>
        <begin position="293"/>
        <end position="314"/>
    </location>
</feature>
<comment type="similarity">
    <text evidence="6">Belongs to the methyl-accepting chemotaxis (MCP) protein family.</text>
</comment>
<evidence type="ECO:0000256" key="2">
    <source>
        <dbReference type="ARBA" id="ARBA00022692"/>
    </source>
</evidence>
<name>A0A510XRX2_9GAMM</name>
<dbReference type="PANTHER" id="PTHR32089:SF119">
    <property type="entry name" value="METHYL-ACCEPTING CHEMOTAXIS PROTEIN CTPL"/>
    <property type="match status" value="1"/>
</dbReference>
<organism evidence="10 11">
    <name type="scientific">Pseudoalteromonas espejiana</name>
    <dbReference type="NCBI Taxonomy" id="28107"/>
    <lineage>
        <taxon>Bacteria</taxon>
        <taxon>Pseudomonadati</taxon>
        <taxon>Pseudomonadota</taxon>
        <taxon>Gammaproteobacteria</taxon>
        <taxon>Alteromonadales</taxon>
        <taxon>Pseudoalteromonadaceae</taxon>
        <taxon>Pseudoalteromonas</taxon>
    </lineage>
</organism>
<evidence type="ECO:0000259" key="9">
    <source>
        <dbReference type="PROSITE" id="PS50111"/>
    </source>
</evidence>
<evidence type="ECO:0000256" key="3">
    <source>
        <dbReference type="ARBA" id="ARBA00022989"/>
    </source>
</evidence>
<feature type="domain" description="Methyl-accepting transducer" evidence="9">
    <location>
        <begin position="375"/>
        <end position="611"/>
    </location>
</feature>
<dbReference type="AlphaFoldDB" id="A0A510XRX2"/>
<dbReference type="PANTHER" id="PTHR32089">
    <property type="entry name" value="METHYL-ACCEPTING CHEMOTAXIS PROTEIN MCPB"/>
    <property type="match status" value="1"/>
</dbReference>
<dbReference type="PRINTS" id="PR00260">
    <property type="entry name" value="CHEMTRNSDUCR"/>
</dbReference>
<evidence type="ECO:0000256" key="5">
    <source>
        <dbReference type="ARBA" id="ARBA00023224"/>
    </source>
</evidence>
<gene>
    <name evidence="10" type="ORF">PES01_06180</name>
</gene>
<sequence length="641" mass="70702">MRVSSFTRLLAILLTLASILLAITLFWASQTLLKLEQQDSAYSELKNTIVVDLAGFLGTYLEQGDSQYLNQSSALIEQVKGLQLKVLPSMLALQLNKQLSNLDTDIKGKYRALGKLSGNETALLDNAIRQMMGSASSLISYAKKSPNQNANALAYYSLAADYYNEVVNLSLFTYQLVMNYEASTKQSLQQSVTNLNSLAMQVEQLPNLGVMSEVDEDALFFDEEAEDLADEIKSELISWPNRYPRDLANTLEQAQLREAGSTALRNQISLLSKTVINAEQQLKQQQSALKEKVFWVFCFAISTLVLLAAGVYIVQRNQVLNPLRQLRDGFAFLIESNELKNIQSKNPKTEVGEIASYFNQLIERQRQEAHERAQMLKVVNSFMLQMSEHLHTISQQTAASHGQVEQNQHLLTDIQKIGEHVNEINSQVADNAKTTFSAMEQSLGFAQSMLNASSDTQTRVEQSMQNLQELLSGVEGVGQIIEVIRNIADQTNLLALNAAIESARAGEHGRGFAVVADEVRQLARQTQGSLSDINEQLTLLSEKSGVVSTQISALANGAQSQTQNAQELKVNSEGVASNAQHANKVAFEAMALAKQQSALLDNFSQSMQSMKGQVSESSLLVDDIRAQLQQQTQTIKANLGL</sequence>
<keyword evidence="2 8" id="KW-0812">Transmembrane</keyword>
<dbReference type="GO" id="GO:0006935">
    <property type="term" value="P:chemotaxis"/>
    <property type="evidence" value="ECO:0007669"/>
    <property type="project" value="InterPro"/>
</dbReference>
<dbReference type="Proteomes" id="UP000321419">
    <property type="component" value="Unassembled WGS sequence"/>
</dbReference>
<dbReference type="Pfam" id="PF00015">
    <property type="entry name" value="MCPsignal"/>
    <property type="match status" value="1"/>
</dbReference>
<comment type="caution">
    <text evidence="10">The sequence shown here is derived from an EMBL/GenBank/DDBJ whole genome shotgun (WGS) entry which is preliminary data.</text>
</comment>
<proteinExistence type="inferred from homology"/>
<dbReference type="EMBL" id="BJUM01000005">
    <property type="protein sequence ID" value="GEK53773.1"/>
    <property type="molecule type" value="Genomic_DNA"/>
</dbReference>
<dbReference type="GO" id="GO:0004888">
    <property type="term" value="F:transmembrane signaling receptor activity"/>
    <property type="evidence" value="ECO:0007669"/>
    <property type="project" value="InterPro"/>
</dbReference>
<dbReference type="InterPro" id="IPR004090">
    <property type="entry name" value="Chemotax_Me-accpt_rcpt"/>
</dbReference>
<dbReference type="PROSITE" id="PS50111">
    <property type="entry name" value="CHEMOTAXIS_TRANSDUC_2"/>
    <property type="match status" value="1"/>
</dbReference>
<dbReference type="GO" id="GO:0016020">
    <property type="term" value="C:membrane"/>
    <property type="evidence" value="ECO:0007669"/>
    <property type="project" value="UniProtKB-SubCell"/>
</dbReference>
<dbReference type="OrthoDB" id="7024925at2"/>
<dbReference type="SMART" id="SM00283">
    <property type="entry name" value="MA"/>
    <property type="match status" value="1"/>
</dbReference>
<dbReference type="RefSeq" id="WP_089348705.1">
    <property type="nucleotide sequence ID" value="NZ_BJUM01000005.1"/>
</dbReference>
<dbReference type="Gene3D" id="1.10.287.950">
    <property type="entry name" value="Methyl-accepting chemotaxis protein"/>
    <property type="match status" value="1"/>
</dbReference>
<evidence type="ECO:0000313" key="10">
    <source>
        <dbReference type="EMBL" id="GEK53773.1"/>
    </source>
</evidence>
<keyword evidence="3 8" id="KW-1133">Transmembrane helix</keyword>
<evidence type="ECO:0000256" key="7">
    <source>
        <dbReference type="PROSITE-ProRule" id="PRU00284"/>
    </source>
</evidence>
<accession>A0A510XRX2</accession>
<dbReference type="Gene3D" id="6.10.340.10">
    <property type="match status" value="1"/>
</dbReference>
<evidence type="ECO:0000256" key="8">
    <source>
        <dbReference type="SAM" id="Phobius"/>
    </source>
</evidence>
<dbReference type="SUPFAM" id="SSF58104">
    <property type="entry name" value="Methyl-accepting chemotaxis protein (MCP) signaling domain"/>
    <property type="match status" value="1"/>
</dbReference>
<dbReference type="GO" id="GO:0007165">
    <property type="term" value="P:signal transduction"/>
    <property type="evidence" value="ECO:0007669"/>
    <property type="project" value="UniProtKB-KW"/>
</dbReference>